<protein>
    <recommendedName>
        <fullName evidence="3">N-acetyltransferase domain-containing protein</fullName>
    </recommendedName>
</protein>
<comment type="caution">
    <text evidence="1">The sequence shown here is derived from an EMBL/GenBank/DDBJ whole genome shotgun (WGS) entry which is preliminary data.</text>
</comment>
<proteinExistence type="predicted"/>
<dbReference type="EMBL" id="JAVBVO010000005">
    <property type="protein sequence ID" value="MDZ5760541.1"/>
    <property type="molecule type" value="Genomic_DNA"/>
</dbReference>
<gene>
    <name evidence="1" type="ORF">RAK27_18015</name>
</gene>
<dbReference type="Proteomes" id="UP001290462">
    <property type="component" value="Unassembled WGS sequence"/>
</dbReference>
<dbReference type="Gene3D" id="3.40.630.30">
    <property type="match status" value="1"/>
</dbReference>
<dbReference type="AlphaFoldDB" id="A0AAW9K432"/>
<accession>A0AAW9K432</accession>
<reference evidence="1" key="1">
    <citation type="submission" date="2023-08" db="EMBL/GenBank/DDBJ databases">
        <title>Genomic characterization of piscicolin 126 produced by Carnobacterium maltaromaticum CM22 strain isolated from salmon (Salmo salar).</title>
        <authorList>
            <person name="Gonzalez-Gragera E."/>
            <person name="Garcia-Lopez J.D."/>
            <person name="Teso-Perez C."/>
            <person name="Gimenez-Hernandez I."/>
            <person name="Peralta-Sanchez J.M."/>
            <person name="Valdivia E."/>
            <person name="Montalban-Lopez M."/>
            <person name="Martin-Platero A.M."/>
            <person name="Banos A."/>
            <person name="Martinez-Bueno M."/>
        </authorList>
    </citation>
    <scope>NUCLEOTIDE SEQUENCE</scope>
    <source>
        <strain evidence="1">CM22</strain>
    </source>
</reference>
<evidence type="ECO:0000313" key="2">
    <source>
        <dbReference type="Proteomes" id="UP001290462"/>
    </source>
</evidence>
<evidence type="ECO:0000313" key="1">
    <source>
        <dbReference type="EMBL" id="MDZ5760541.1"/>
    </source>
</evidence>
<sequence>MVHYMKEEIKSWGLPKVLKDINVIYRFNENKIGEESAKFWLIDSNTEEELFVFDFFEIPLKNRFINDKRKIMNIQFICVLSPEFRNNGIATYYLDKLKEYVVKNNFDVFRLEAAIQKNINPTNALKIDKLAQFYIDILSDDKMDKPAVYVNYKNINE</sequence>
<dbReference type="RefSeq" id="WP_322809712.1">
    <property type="nucleotide sequence ID" value="NZ_JAVBVO010000005.1"/>
</dbReference>
<organism evidence="1 2">
    <name type="scientific">Carnobacterium maltaromaticum</name>
    <name type="common">Carnobacterium piscicola</name>
    <dbReference type="NCBI Taxonomy" id="2751"/>
    <lineage>
        <taxon>Bacteria</taxon>
        <taxon>Bacillati</taxon>
        <taxon>Bacillota</taxon>
        <taxon>Bacilli</taxon>
        <taxon>Lactobacillales</taxon>
        <taxon>Carnobacteriaceae</taxon>
        <taxon>Carnobacterium</taxon>
    </lineage>
</organism>
<name>A0AAW9K432_CARML</name>
<evidence type="ECO:0008006" key="3">
    <source>
        <dbReference type="Google" id="ProtNLM"/>
    </source>
</evidence>